<name>A0AAV6PD89_SOLSE</name>
<dbReference type="EMBL" id="JAGKHQ010001767">
    <property type="protein sequence ID" value="KAG7453756.1"/>
    <property type="molecule type" value="Genomic_DNA"/>
</dbReference>
<dbReference type="AlphaFoldDB" id="A0AAV6PD89"/>
<protein>
    <submittedName>
        <fullName evidence="1">Uncharacterized protein</fullName>
    </submittedName>
</protein>
<keyword evidence="2" id="KW-1185">Reference proteome</keyword>
<comment type="caution">
    <text evidence="1">The sequence shown here is derived from an EMBL/GenBank/DDBJ whole genome shotgun (WGS) entry which is preliminary data.</text>
</comment>
<evidence type="ECO:0000313" key="1">
    <source>
        <dbReference type="EMBL" id="KAG7453756.1"/>
    </source>
</evidence>
<evidence type="ECO:0000313" key="2">
    <source>
        <dbReference type="Proteomes" id="UP000693946"/>
    </source>
</evidence>
<organism evidence="1 2">
    <name type="scientific">Solea senegalensis</name>
    <name type="common">Senegalese sole</name>
    <dbReference type="NCBI Taxonomy" id="28829"/>
    <lineage>
        <taxon>Eukaryota</taxon>
        <taxon>Metazoa</taxon>
        <taxon>Chordata</taxon>
        <taxon>Craniata</taxon>
        <taxon>Vertebrata</taxon>
        <taxon>Euteleostomi</taxon>
        <taxon>Actinopterygii</taxon>
        <taxon>Neopterygii</taxon>
        <taxon>Teleostei</taxon>
        <taxon>Neoteleostei</taxon>
        <taxon>Acanthomorphata</taxon>
        <taxon>Carangaria</taxon>
        <taxon>Pleuronectiformes</taxon>
        <taxon>Pleuronectoidei</taxon>
        <taxon>Soleidae</taxon>
        <taxon>Solea</taxon>
    </lineage>
</organism>
<gene>
    <name evidence="1" type="ORF">JOB18_048657</name>
</gene>
<accession>A0AAV6PD89</accession>
<dbReference type="Proteomes" id="UP000693946">
    <property type="component" value="Unassembled WGS sequence"/>
</dbReference>
<sequence>MFAELTRQELCHMGETANVFKLGKLDAAWASSSFCFERLLWSTEELAGRASQHGAPAVCLICHRSVDIQLLKIQRRNGANAERVRVNERRGESIYKRLSKLPEASGHIICFLSLSLSALFLPLPETINGVPKQTSPVLF</sequence>
<proteinExistence type="predicted"/>
<reference evidence="1 2" key="1">
    <citation type="journal article" date="2021" name="Sci. Rep.">
        <title>Chromosome anchoring in Senegalese sole (Solea senegalensis) reveals sex-associated markers and genome rearrangements in flatfish.</title>
        <authorList>
            <person name="Guerrero-Cozar I."/>
            <person name="Gomez-Garrido J."/>
            <person name="Berbel C."/>
            <person name="Martinez-Blanch J.F."/>
            <person name="Alioto T."/>
            <person name="Claros M.G."/>
            <person name="Gagnaire P.A."/>
            <person name="Manchado M."/>
        </authorList>
    </citation>
    <scope>NUCLEOTIDE SEQUENCE [LARGE SCALE GENOMIC DNA]</scope>
    <source>
        <strain evidence="1">Sse05_10M</strain>
    </source>
</reference>